<dbReference type="EMBL" id="JACXTN010000001">
    <property type="protein sequence ID" value="MBD3709387.1"/>
    <property type="molecule type" value="Genomic_DNA"/>
</dbReference>
<accession>A0A927DQD1</accession>
<protein>
    <submittedName>
        <fullName evidence="1">Uncharacterized protein</fullName>
    </submittedName>
</protein>
<proteinExistence type="predicted"/>
<comment type="caution">
    <text evidence="1">The sequence shown here is derived from an EMBL/GenBank/DDBJ whole genome shotgun (WGS) entry which is preliminary data.</text>
</comment>
<reference evidence="1" key="1">
    <citation type="submission" date="2020-07" db="EMBL/GenBank/DDBJ databases">
        <title>Clinical and genomic characterization of carbapenemase-producing Enterobacterales causing secondary infections during the COVID-19 crisis at a New York City hospital.</title>
        <authorList>
            <person name="Gomez-Simmonds A."/>
            <person name="Annavajhala M.K."/>
            <person name="Uhlemann A.-C."/>
        </authorList>
    </citation>
    <scope>NUCLEOTIDE SEQUENCE</scope>
    <source>
        <strain evidence="1">NK1677</strain>
    </source>
</reference>
<evidence type="ECO:0000313" key="1">
    <source>
        <dbReference type="EMBL" id="MBD3709387.1"/>
    </source>
</evidence>
<organism evidence="1 2">
    <name type="scientific">Klebsiella pneumoniae</name>
    <dbReference type="NCBI Taxonomy" id="573"/>
    <lineage>
        <taxon>Bacteria</taxon>
        <taxon>Pseudomonadati</taxon>
        <taxon>Pseudomonadota</taxon>
        <taxon>Gammaproteobacteria</taxon>
        <taxon>Enterobacterales</taxon>
        <taxon>Enterobacteriaceae</taxon>
        <taxon>Klebsiella/Raoultella group</taxon>
        <taxon>Klebsiella</taxon>
        <taxon>Klebsiella pneumoniae complex</taxon>
    </lineage>
</organism>
<dbReference type="Proteomes" id="UP000616340">
    <property type="component" value="Unassembled WGS sequence"/>
</dbReference>
<dbReference type="AlphaFoldDB" id="A0A927DQD1"/>
<evidence type="ECO:0000313" key="2">
    <source>
        <dbReference type="Proteomes" id="UP000616340"/>
    </source>
</evidence>
<name>A0A927DQD1_KLEPN</name>
<sequence length="83" mass="8900">MILFAGGAFASAIFFCNRLLLFLSGFVIDYFSEGEQHGHNNRRSGKCPREPPFSGAAAVVNDVYAVFYLGQLVGDPGAGDDPL</sequence>
<gene>
    <name evidence="1" type="ORF">IE996_14380</name>
</gene>